<dbReference type="Proteomes" id="UP001582793">
    <property type="component" value="Unassembled WGS sequence"/>
</dbReference>
<keyword evidence="2" id="KW-1185">Reference proteome</keyword>
<evidence type="ECO:0000313" key="1">
    <source>
        <dbReference type="EMBL" id="MFB6395480.1"/>
    </source>
</evidence>
<evidence type="ECO:0000313" key="2">
    <source>
        <dbReference type="Proteomes" id="UP001582793"/>
    </source>
</evidence>
<sequence>MSILTPTQLTAELEGQYYSPKMQWWCAHADLVDSDGVSWSFYFWPALGSLDEAWIATLYVGDEVVDLTSLHLPVGTLKASRDGVDVAFGDQYIRGTYPDYEIHVEGVHNGERVSLTLRMSARMPAFEALPNLRGITWHYVPQFSTTGTVTRGDRAREVTGSGYLERRRGRFWAPGVARGIWESIPAASTGGLSVPLFYKVWRDDGTVQLETLTFTVDGKDLVDFGDVEVDILETAKLPGFEDIDHPMRFRLRAEGDGGRAELEVIRSPHRLMMRDYFVDPDRDAKFTGFYGPGETRGTIEYAGEKYAVQSRSFGSALFFTRRSAS</sequence>
<comment type="caution">
    <text evidence="1">The sequence shown here is derived from an EMBL/GenBank/DDBJ whole genome shotgun (WGS) entry which is preliminary data.</text>
</comment>
<organism evidence="1 2">
    <name type="scientific">Polymorphospora lycopeni</name>
    <dbReference type="NCBI Taxonomy" id="3140240"/>
    <lineage>
        <taxon>Bacteria</taxon>
        <taxon>Bacillati</taxon>
        <taxon>Actinomycetota</taxon>
        <taxon>Actinomycetes</taxon>
        <taxon>Micromonosporales</taxon>
        <taxon>Micromonosporaceae</taxon>
        <taxon>Polymorphospora</taxon>
    </lineage>
</organism>
<name>A0ABV5CU00_9ACTN</name>
<protein>
    <recommendedName>
        <fullName evidence="3">Hydroxyneurosporene synthase</fullName>
    </recommendedName>
</protein>
<dbReference type="SUPFAM" id="SSF159245">
    <property type="entry name" value="AttH-like"/>
    <property type="match status" value="1"/>
</dbReference>
<proteinExistence type="predicted"/>
<gene>
    <name evidence="1" type="ORF">AAFH96_20535</name>
</gene>
<reference evidence="1 2" key="1">
    <citation type="submission" date="2024-04" db="EMBL/GenBank/DDBJ databases">
        <title>Polymorphospora sp. isolated from Baiyangdian Lake in Xiong'an New Area.</title>
        <authorList>
            <person name="Zhang X."/>
            <person name="Liu J."/>
        </authorList>
    </citation>
    <scope>NUCLEOTIDE SEQUENCE [LARGE SCALE GENOMIC DNA]</scope>
    <source>
        <strain evidence="1 2">2-325</strain>
    </source>
</reference>
<evidence type="ECO:0008006" key="3">
    <source>
        <dbReference type="Google" id="ProtNLM"/>
    </source>
</evidence>
<dbReference type="EMBL" id="JBCGDC010000060">
    <property type="protein sequence ID" value="MFB6395480.1"/>
    <property type="molecule type" value="Genomic_DNA"/>
</dbReference>
<accession>A0ABV5CU00</accession>
<dbReference type="RefSeq" id="WP_357537425.1">
    <property type="nucleotide sequence ID" value="NZ_JBCGDC010000060.1"/>
</dbReference>